<dbReference type="Pfam" id="PF07505">
    <property type="entry name" value="DUF5131"/>
    <property type="match status" value="1"/>
</dbReference>
<dbReference type="RefSeq" id="WP_126010298.1">
    <property type="nucleotide sequence ID" value="NZ_CP032509.1"/>
</dbReference>
<proteinExistence type="predicted"/>
<reference evidence="1 2" key="1">
    <citation type="submission" date="2018-09" db="EMBL/GenBank/DDBJ databases">
        <title>Marinorhizobium profundi gen. nov., sp. nov., isolated from a deep-sea sediment sample from the New Britain Trench and proposal of Marinorhizobiaceae fam. nov. in the order Rhizobiales of the class Alphaproteobacteria.</title>
        <authorList>
            <person name="Cao J."/>
        </authorList>
    </citation>
    <scope>NUCLEOTIDE SEQUENCE [LARGE SCALE GENOMIC DNA]</scope>
    <source>
        <strain evidence="1 2">WS11</strain>
    </source>
</reference>
<gene>
    <name evidence="1" type="ORF">D5400_12485</name>
</gene>
<protein>
    <submittedName>
        <fullName evidence="1">Phage Gp37/Gp68 family protein</fullName>
    </submittedName>
</protein>
<name>A0A3S9B4Z3_9HYPH</name>
<accession>A0A3S9B4Z3</accession>
<evidence type="ECO:0000313" key="1">
    <source>
        <dbReference type="EMBL" id="AZN71983.1"/>
    </source>
</evidence>
<sequence>MADKTAIEWTDATWNPITGCSVVSPGCTNCYAMRLAGTRLRNHPSRAGLTIDSKAGPVWNGELRFNKSALRQPLSWKQPRRIFVCAHGDLFHESVPDEWIDQIFAVMALAPQHTFQVLTKRADRMRAYFTALPARAGDVARWGTWHWGANDPDSLFDQIIDTVQHALPNVWLGVSVEDQKRADERIPDLLATPAAIRWISAEPLLGPLDLRRIRYDQNKVSYCVDALNNLGFRSATWWREPDVEPVDQPRRTIDWVVAGGESGSSARPMHPVWVRSIRDQCAEANVPFLFKQWGEWAAVSQMSEDQIEGCYPPRSERHPEATRQSLVETHVLHGDGSRHGIVDRNAFLHGTEPMKMFKLGKKRAGRELDGDIYDAFPALREVPAL</sequence>
<keyword evidence="2" id="KW-1185">Reference proteome</keyword>
<dbReference type="OrthoDB" id="9787478at2"/>
<dbReference type="Proteomes" id="UP000268192">
    <property type="component" value="Chromosome"/>
</dbReference>
<dbReference type="AlphaFoldDB" id="A0A3S9B4Z3"/>
<evidence type="ECO:0000313" key="2">
    <source>
        <dbReference type="Proteomes" id="UP000268192"/>
    </source>
</evidence>
<dbReference type="EMBL" id="CP032509">
    <property type="protein sequence ID" value="AZN71983.1"/>
    <property type="molecule type" value="Genomic_DNA"/>
</dbReference>
<dbReference type="KEGG" id="abaw:D5400_12485"/>
<organism evidence="1 2">
    <name type="scientific">Georhizobium profundi</name>
    <dbReference type="NCBI Taxonomy" id="2341112"/>
    <lineage>
        <taxon>Bacteria</taxon>
        <taxon>Pseudomonadati</taxon>
        <taxon>Pseudomonadota</taxon>
        <taxon>Alphaproteobacteria</taxon>
        <taxon>Hyphomicrobiales</taxon>
        <taxon>Rhizobiaceae</taxon>
        <taxon>Georhizobium</taxon>
    </lineage>
</organism>
<dbReference type="InterPro" id="IPR011101">
    <property type="entry name" value="DUF5131"/>
</dbReference>